<accession>A0ABV5E5G3</accession>
<protein>
    <recommendedName>
        <fullName evidence="5">Peptidase</fullName>
    </recommendedName>
</protein>
<evidence type="ECO:0000256" key="1">
    <source>
        <dbReference type="SAM" id="MobiDB-lite"/>
    </source>
</evidence>
<proteinExistence type="predicted"/>
<dbReference type="RefSeq" id="WP_376731059.1">
    <property type="nucleotide sequence ID" value="NZ_JAYMRP010000003.1"/>
</dbReference>
<evidence type="ECO:0000313" key="3">
    <source>
        <dbReference type="EMBL" id="MFB8772076.1"/>
    </source>
</evidence>
<keyword evidence="2" id="KW-1133">Transmembrane helix</keyword>
<keyword evidence="2" id="KW-0812">Transmembrane</keyword>
<feature type="region of interest" description="Disordered" evidence="1">
    <location>
        <begin position="199"/>
        <end position="229"/>
    </location>
</feature>
<gene>
    <name evidence="3" type="ORF">VSS16_04920</name>
</gene>
<keyword evidence="2" id="KW-0472">Membrane</keyword>
<comment type="caution">
    <text evidence="3">The sequence shown here is derived from an EMBL/GenBank/DDBJ whole genome shotgun (WGS) entry which is preliminary data.</text>
</comment>
<evidence type="ECO:0008006" key="5">
    <source>
        <dbReference type="Google" id="ProtNLM"/>
    </source>
</evidence>
<evidence type="ECO:0000313" key="4">
    <source>
        <dbReference type="Proteomes" id="UP001585080"/>
    </source>
</evidence>
<reference evidence="3 4" key="1">
    <citation type="submission" date="2024-01" db="EMBL/GenBank/DDBJ databases">
        <title>Genome mining of biosynthetic gene clusters to explore secondary metabolites of Streptomyces sp.</title>
        <authorList>
            <person name="Baig A."/>
            <person name="Ajitkumar Shintre N."/>
            <person name="Kumar H."/>
            <person name="Anbarasu A."/>
            <person name="Ramaiah S."/>
        </authorList>
    </citation>
    <scope>NUCLEOTIDE SEQUENCE [LARGE SCALE GENOMIC DNA]</scope>
    <source>
        <strain evidence="3 4">A57</strain>
    </source>
</reference>
<keyword evidence="4" id="KW-1185">Reference proteome</keyword>
<dbReference type="Proteomes" id="UP001585080">
    <property type="component" value="Unassembled WGS sequence"/>
</dbReference>
<feature type="transmembrane region" description="Helical" evidence="2">
    <location>
        <begin position="416"/>
        <end position="438"/>
    </location>
</feature>
<dbReference type="EMBL" id="JAYMRP010000003">
    <property type="protein sequence ID" value="MFB8772076.1"/>
    <property type="molecule type" value="Genomic_DNA"/>
</dbReference>
<sequence length="446" mass="45432">MGRRTARWRAAAGRGNRPPRARGALVGALALAVLAGLHGQALSVAPGAPRAYGFAPDALTVPAATNPAEAALLVPGKTYRSTLRSSGKTYFRLELGATENSYVSATAVPRPEAVLSAVDRLKVSLQDADGGSCSLDSASFGAARSPHPIAVSGMREVSSRSSRCQGAGTYYVVVERAGTTDSAPDVWDLELAPVTEPGLTSDEATEAPGDWDSASPDPVEGQGERRAGGEGFAEAAAIGEGVWSTGIAPGQTLFYEVPVDWGQQLHATAELGGAEAKDGSGFSVGALGLALYNPARGPVEEKSVSYDGKQKSAVLDPVPPVDHANRHAVAEKASGMRFAGSYYLAVHLASRVADDFGTGPLPLTLRVRVDGDASEGPVYDGEPVPRGLFEVAAGDRASGSTSGGDEDAGNDDAMTALAVGGIGGGTVLLGGLALWTVAARRRGASA</sequence>
<organism evidence="3 4">
    <name type="scientific">Streptomyces broussonetiae</name>
    <dbReference type="NCBI Taxonomy" id="2686304"/>
    <lineage>
        <taxon>Bacteria</taxon>
        <taxon>Bacillati</taxon>
        <taxon>Actinomycetota</taxon>
        <taxon>Actinomycetes</taxon>
        <taxon>Kitasatosporales</taxon>
        <taxon>Streptomycetaceae</taxon>
        <taxon>Streptomyces</taxon>
    </lineage>
</organism>
<name>A0ABV5E5G3_9ACTN</name>
<evidence type="ECO:0000256" key="2">
    <source>
        <dbReference type="SAM" id="Phobius"/>
    </source>
</evidence>